<evidence type="ECO:0000313" key="2">
    <source>
        <dbReference type="Proteomes" id="UP000263900"/>
    </source>
</evidence>
<organism evidence="1 2">
    <name type="scientific">Paraflavitalea soli</name>
    <dbReference type="NCBI Taxonomy" id="2315862"/>
    <lineage>
        <taxon>Bacteria</taxon>
        <taxon>Pseudomonadati</taxon>
        <taxon>Bacteroidota</taxon>
        <taxon>Chitinophagia</taxon>
        <taxon>Chitinophagales</taxon>
        <taxon>Chitinophagaceae</taxon>
        <taxon>Paraflavitalea</taxon>
    </lineage>
</organism>
<dbReference type="InterPro" id="IPR050580">
    <property type="entry name" value="2H_phosphoesterase_YjcG-like"/>
</dbReference>
<dbReference type="PANTHER" id="PTHR40037">
    <property type="entry name" value="PHOSPHOESTERASE YJCG-RELATED"/>
    <property type="match status" value="1"/>
</dbReference>
<sequence>MQINPVKKVHGTPRAFYDDYTSQLRLNEYMLVLLPHEELRNRVLQIRKDFYETYQAPSALAGKVHLALATFTQLEIMEERIVNRLKTVGMGYHPFKVELKDYGSFPSHTLFINVTTKLPIQNLVREIRESQRLLKLDNEHKPHFLDDPHLAIARKLLPWQYEKGWLEYSHRHFTGRFIADCMLLLKRRAGDKTYQIAQRFEFMNLPVSTKQGELFV</sequence>
<dbReference type="OrthoDB" id="1951600at2"/>
<protein>
    <recommendedName>
        <fullName evidence="3">2'-5' RNA ligase family protein</fullName>
    </recommendedName>
</protein>
<dbReference type="Pfam" id="PF13563">
    <property type="entry name" value="2_5_RNA_ligase2"/>
    <property type="match status" value="1"/>
</dbReference>
<dbReference type="Gene3D" id="3.90.1140.10">
    <property type="entry name" value="Cyclic phosphodiesterase"/>
    <property type="match status" value="1"/>
</dbReference>
<evidence type="ECO:0000313" key="1">
    <source>
        <dbReference type="EMBL" id="AXY78779.1"/>
    </source>
</evidence>
<gene>
    <name evidence="1" type="ORF">D3H65_25170</name>
</gene>
<name>A0A3B7MZX5_9BACT</name>
<dbReference type="PANTHER" id="PTHR40037:SF1">
    <property type="entry name" value="PHOSPHOESTERASE SAOUHSC_00951-RELATED"/>
    <property type="match status" value="1"/>
</dbReference>
<accession>A0A3B7MZX5</accession>
<reference evidence="1 2" key="1">
    <citation type="submission" date="2018-09" db="EMBL/GenBank/DDBJ databases">
        <title>Genome sequencing of strain 6GH32-13.</title>
        <authorList>
            <person name="Weon H.-Y."/>
            <person name="Heo J."/>
            <person name="Kwon S.-W."/>
        </authorList>
    </citation>
    <scope>NUCLEOTIDE SEQUENCE [LARGE SCALE GENOMIC DNA]</scope>
    <source>
        <strain evidence="1 2">5GH32-13</strain>
    </source>
</reference>
<keyword evidence="2" id="KW-1185">Reference proteome</keyword>
<dbReference type="InterPro" id="IPR009097">
    <property type="entry name" value="Cyclic_Pdiesterase"/>
</dbReference>
<dbReference type="Proteomes" id="UP000263900">
    <property type="component" value="Chromosome"/>
</dbReference>
<dbReference type="SUPFAM" id="SSF55144">
    <property type="entry name" value="LigT-like"/>
    <property type="match status" value="1"/>
</dbReference>
<dbReference type="AlphaFoldDB" id="A0A3B7MZX5"/>
<dbReference type="KEGG" id="pseg:D3H65_25170"/>
<proteinExistence type="predicted"/>
<evidence type="ECO:0008006" key="3">
    <source>
        <dbReference type="Google" id="ProtNLM"/>
    </source>
</evidence>
<dbReference type="EMBL" id="CP032157">
    <property type="protein sequence ID" value="AXY78779.1"/>
    <property type="molecule type" value="Genomic_DNA"/>
</dbReference>